<protein>
    <submittedName>
        <fullName evidence="2">Uncharacterized protein</fullName>
    </submittedName>
</protein>
<accession>A0ABP1S9X4</accession>
<dbReference type="Proteomes" id="UP001642540">
    <property type="component" value="Unassembled WGS sequence"/>
</dbReference>
<feature type="region of interest" description="Disordered" evidence="1">
    <location>
        <begin position="122"/>
        <end position="141"/>
    </location>
</feature>
<comment type="caution">
    <text evidence="2">The sequence shown here is derived from an EMBL/GenBank/DDBJ whole genome shotgun (WGS) entry which is preliminary data.</text>
</comment>
<organism evidence="2 3">
    <name type="scientific">Orchesella dallaii</name>
    <dbReference type="NCBI Taxonomy" id="48710"/>
    <lineage>
        <taxon>Eukaryota</taxon>
        <taxon>Metazoa</taxon>
        <taxon>Ecdysozoa</taxon>
        <taxon>Arthropoda</taxon>
        <taxon>Hexapoda</taxon>
        <taxon>Collembola</taxon>
        <taxon>Entomobryomorpha</taxon>
        <taxon>Entomobryoidea</taxon>
        <taxon>Orchesellidae</taxon>
        <taxon>Orchesellinae</taxon>
        <taxon>Orchesella</taxon>
    </lineage>
</organism>
<dbReference type="EMBL" id="CAXLJM020000175">
    <property type="protein sequence ID" value="CAL8148743.1"/>
    <property type="molecule type" value="Genomic_DNA"/>
</dbReference>
<gene>
    <name evidence="2" type="ORF">ODALV1_LOCUS31519</name>
</gene>
<keyword evidence="3" id="KW-1185">Reference proteome</keyword>
<sequence>MAAAVTSMLVCTQEHFESSEYSLVPGAANPAYFPPRRYSPRMPLESTGWEEPSFLKDNRSSWPSVPLEINENEVLAETVKSTCNTVNVSMQEIPEPRCSSHRQNVAVGGWGMRFGNACRWKTRKKRNPAQEKQKKPGNCISMDNEEVFNFNQAPGGSQTQSVPTNAPIDIMNENDFELPPGFKVIDGVVMDTTNLLVQHATPNATEYKLYEAGRDFQQLWLAGQVIFRRPQYESGWHYILFEDPMEFPGSGHMIFLQRLLGFSITRTRNNDGSSDIHLYEAFHIDLSDNLGGSADENFNNNPIDIGDQQPDETNRLDPTNFLFDTLSSPSSDSAVSEAGEQQQQIIHAEESYPSSNYGNRMEQGMIDISQNQNNLGNSNPQIRMTDSLPNQNIQEQERYMSKGHASRIDMSRASFSSFKIPQTIETTTVETPTTLPTEATEMPETTTEIYSTTGYIMPPGIDLLSIPDSDVNYDNVDDYIKKQSYYNLNRHSKLVPGMR</sequence>
<evidence type="ECO:0000256" key="1">
    <source>
        <dbReference type="SAM" id="MobiDB-lite"/>
    </source>
</evidence>
<evidence type="ECO:0000313" key="3">
    <source>
        <dbReference type="Proteomes" id="UP001642540"/>
    </source>
</evidence>
<reference evidence="2 3" key="1">
    <citation type="submission" date="2024-08" db="EMBL/GenBank/DDBJ databases">
        <authorList>
            <person name="Cucini C."/>
            <person name="Frati F."/>
        </authorList>
    </citation>
    <scope>NUCLEOTIDE SEQUENCE [LARGE SCALE GENOMIC DNA]</scope>
</reference>
<evidence type="ECO:0000313" key="2">
    <source>
        <dbReference type="EMBL" id="CAL8148743.1"/>
    </source>
</evidence>
<proteinExistence type="predicted"/>
<name>A0ABP1S9X4_9HEXA</name>